<dbReference type="InterPro" id="IPR036375">
    <property type="entry name" value="Hemopexin-like_dom_sf"/>
</dbReference>
<feature type="binding site" evidence="15">
    <location>
        <position position="416"/>
    </location>
    <ligand>
        <name>Ca(2+)</name>
        <dbReference type="ChEBI" id="CHEBI:29108"/>
        <label>5</label>
    </ligand>
</feature>
<proteinExistence type="inferred from homology"/>
<keyword evidence="11" id="KW-0482">Metalloprotease</keyword>
<dbReference type="InterPro" id="IPR001818">
    <property type="entry name" value="Pept_M10_metallopeptidase"/>
</dbReference>
<feature type="binding site" evidence="14">
    <location>
        <position position="315"/>
    </location>
    <ligand>
        <name>Zn(2+)</name>
        <dbReference type="ChEBI" id="CHEBI:29105"/>
        <label>2</label>
        <note>catalytic</note>
    </ligand>
</feature>
<name>A0A9Q1HCD1_HOLLE</name>
<dbReference type="GO" id="GO:0008270">
    <property type="term" value="F:zinc ion binding"/>
    <property type="evidence" value="ECO:0007669"/>
    <property type="project" value="InterPro"/>
</dbReference>
<feature type="binding site" evidence="15">
    <location>
        <position position="257"/>
    </location>
    <ligand>
        <name>Ca(2+)</name>
        <dbReference type="ChEBI" id="CHEBI:29108"/>
        <label>3</label>
    </ligand>
</feature>
<feature type="binding site" evidence="14">
    <location>
        <position position="305"/>
    </location>
    <ligand>
        <name>Zn(2+)</name>
        <dbReference type="ChEBI" id="CHEBI:29105"/>
        <label>2</label>
        <note>catalytic</note>
    </ligand>
</feature>
<dbReference type="InterPro" id="IPR002477">
    <property type="entry name" value="Peptidoglycan-bd-like"/>
</dbReference>
<feature type="active site" evidence="13">
    <location>
        <position position="306"/>
    </location>
</feature>
<evidence type="ECO:0000313" key="20">
    <source>
        <dbReference type="EMBL" id="KAJ8044142.1"/>
    </source>
</evidence>
<keyword evidence="21" id="KW-1185">Reference proteome</keyword>
<dbReference type="SUPFAM" id="SSF50923">
    <property type="entry name" value="Hemopexin-like domain"/>
    <property type="match status" value="1"/>
</dbReference>
<keyword evidence="4" id="KW-0645">Protease</keyword>
<evidence type="ECO:0000256" key="9">
    <source>
        <dbReference type="ARBA" id="ARBA00022833"/>
    </source>
</evidence>
<organism evidence="20 21">
    <name type="scientific">Holothuria leucospilota</name>
    <name type="common">Black long sea cucumber</name>
    <name type="synonym">Mertensiothuria leucospilota</name>
    <dbReference type="NCBI Taxonomy" id="206669"/>
    <lineage>
        <taxon>Eukaryota</taxon>
        <taxon>Metazoa</taxon>
        <taxon>Echinodermata</taxon>
        <taxon>Eleutherozoa</taxon>
        <taxon>Echinozoa</taxon>
        <taxon>Holothuroidea</taxon>
        <taxon>Aspidochirotacea</taxon>
        <taxon>Aspidochirotida</taxon>
        <taxon>Holothuriidae</taxon>
        <taxon>Holothuria</taxon>
    </lineage>
</organism>
<feature type="binding site" description="in inhibited form" evidence="15">
    <location>
        <position position="165"/>
    </location>
    <ligand>
        <name>Zn(2+)</name>
        <dbReference type="ChEBI" id="CHEBI:29105"/>
        <label>2</label>
        <note>catalytic</note>
    </ligand>
</feature>
<dbReference type="SMART" id="SM00235">
    <property type="entry name" value="ZnMc"/>
    <property type="match status" value="1"/>
</dbReference>
<keyword evidence="6 18" id="KW-0732">Signal</keyword>
<feature type="binding site" evidence="15">
    <location>
        <position position="285"/>
    </location>
    <ligand>
        <name>Ca(2+)</name>
        <dbReference type="ChEBI" id="CHEBI:29108"/>
        <label>3</label>
    </ligand>
</feature>
<feature type="binding site" evidence="15">
    <location>
        <position position="285"/>
    </location>
    <ligand>
        <name>Ca(2+)</name>
        <dbReference type="ChEBI" id="CHEBI:29108"/>
        <label>1</label>
    </ligand>
</feature>
<feature type="signal peptide" evidence="18">
    <location>
        <begin position="1"/>
        <end position="21"/>
    </location>
</feature>
<keyword evidence="8" id="KW-0378">Hydrolase</keyword>
<gene>
    <name evidence="20" type="ORF">HOLleu_11525</name>
</gene>
<evidence type="ECO:0000256" key="2">
    <source>
        <dbReference type="ARBA" id="ARBA00010370"/>
    </source>
</evidence>
<dbReference type="InterPro" id="IPR006026">
    <property type="entry name" value="Peptidase_Metallo"/>
</dbReference>
<feature type="binding site" evidence="15">
    <location>
        <position position="460"/>
    </location>
    <ligand>
        <name>Ca(2+)</name>
        <dbReference type="ChEBI" id="CHEBI:29108"/>
        <label>4</label>
    </ligand>
</feature>
<evidence type="ECO:0000256" key="11">
    <source>
        <dbReference type="ARBA" id="ARBA00023049"/>
    </source>
</evidence>
<dbReference type="PROSITE" id="PS00546">
    <property type="entry name" value="CYSTEINE_SWITCH"/>
    <property type="match status" value="1"/>
</dbReference>
<keyword evidence="3" id="KW-0964">Secreted</keyword>
<keyword evidence="9 14" id="KW-0862">Zinc</keyword>
<protein>
    <submittedName>
        <fullName evidence="20">Matrix metalloproteinase-14</fullName>
    </submittedName>
</protein>
<feature type="binding site" evidence="15">
    <location>
        <position position="282"/>
    </location>
    <ligand>
        <name>Ca(2+)</name>
        <dbReference type="ChEBI" id="CHEBI:29108"/>
        <label>3</label>
    </ligand>
</feature>
<comment type="cofactor">
    <cofactor evidence="15">
        <name>Zn(2+)</name>
        <dbReference type="ChEBI" id="CHEBI:29105"/>
    </cofactor>
    <text evidence="15">Binds 2 Zn(2+) ions per subunit.</text>
</comment>
<keyword evidence="10 15" id="KW-0106">Calcium</keyword>
<comment type="subcellular location">
    <subcellularLocation>
        <location evidence="1">Secreted</location>
    </subcellularLocation>
</comment>
<dbReference type="Pfam" id="PF00045">
    <property type="entry name" value="Hemopexin"/>
    <property type="match status" value="4"/>
</dbReference>
<feature type="binding site" evidence="15">
    <location>
        <position position="251"/>
    </location>
    <ligand>
        <name>Zn(2+)</name>
        <dbReference type="ChEBI" id="CHEBI:29105"/>
        <label>1</label>
    </ligand>
</feature>
<dbReference type="OrthoDB" id="406838at2759"/>
<feature type="compositionally biased region" description="Basic and acidic residues" evidence="17">
    <location>
        <begin position="87"/>
        <end position="99"/>
    </location>
</feature>
<feature type="region of interest" description="Disordered" evidence="17">
    <location>
        <begin position="50"/>
        <end position="104"/>
    </location>
</feature>
<dbReference type="CDD" id="cd04278">
    <property type="entry name" value="ZnMc_MMP"/>
    <property type="match status" value="1"/>
</dbReference>
<feature type="binding site" evidence="15">
    <location>
        <position position="283"/>
    </location>
    <ligand>
        <name>Ca(2+)</name>
        <dbReference type="ChEBI" id="CHEBI:29108"/>
        <label>1</label>
    </ligand>
</feature>
<dbReference type="SUPFAM" id="SSF47090">
    <property type="entry name" value="PGBD-like"/>
    <property type="match status" value="1"/>
</dbReference>
<evidence type="ECO:0000256" key="7">
    <source>
        <dbReference type="ARBA" id="ARBA00022737"/>
    </source>
</evidence>
<feature type="repeat" description="Hemopexin" evidence="16">
    <location>
        <begin position="406"/>
        <end position="454"/>
    </location>
</feature>
<dbReference type="AlphaFoldDB" id="A0A9Q1HCD1"/>
<evidence type="ECO:0000256" key="6">
    <source>
        <dbReference type="ARBA" id="ARBA00022729"/>
    </source>
</evidence>
<dbReference type="PROSITE" id="PS51642">
    <property type="entry name" value="HEMOPEXIN_2"/>
    <property type="match status" value="4"/>
</dbReference>
<dbReference type="InterPro" id="IPR000585">
    <property type="entry name" value="Hemopexin-like_dom"/>
</dbReference>
<keyword evidence="12" id="KW-0865">Zymogen</keyword>
<feature type="repeat" description="Hemopexin" evidence="16">
    <location>
        <begin position="552"/>
        <end position="600"/>
    </location>
</feature>
<evidence type="ECO:0000256" key="17">
    <source>
        <dbReference type="SAM" id="MobiDB-lite"/>
    </source>
</evidence>
<feature type="binding site" evidence="15">
    <location>
        <position position="259"/>
    </location>
    <ligand>
        <name>Ca(2+)</name>
        <dbReference type="ChEBI" id="CHEBI:29108"/>
        <label>3</label>
    </ligand>
</feature>
<evidence type="ECO:0000256" key="12">
    <source>
        <dbReference type="ARBA" id="ARBA00023145"/>
    </source>
</evidence>
<feature type="binding site" evidence="15">
    <location>
        <position position="414"/>
    </location>
    <ligand>
        <name>Ca(2+)</name>
        <dbReference type="ChEBI" id="CHEBI:29108"/>
        <label>4</label>
    </ligand>
</feature>
<dbReference type="FunFam" id="3.40.390.10:FF:000007">
    <property type="entry name" value="Collagenase 3"/>
    <property type="match status" value="1"/>
</dbReference>
<feature type="region of interest" description="Disordered" evidence="17">
    <location>
        <begin position="355"/>
        <end position="407"/>
    </location>
</feature>
<dbReference type="SUPFAM" id="SSF55486">
    <property type="entry name" value="Metalloproteases ('zincins'), catalytic domain"/>
    <property type="match status" value="1"/>
</dbReference>
<dbReference type="Pfam" id="PF01471">
    <property type="entry name" value="PG_binding_1"/>
    <property type="match status" value="1"/>
</dbReference>
<evidence type="ECO:0000256" key="3">
    <source>
        <dbReference type="ARBA" id="ARBA00022525"/>
    </source>
</evidence>
<feature type="binding site" evidence="15">
    <location>
        <position position="256"/>
    </location>
    <ligand>
        <name>Ca(2+)</name>
        <dbReference type="ChEBI" id="CHEBI:29108"/>
        <label>3</label>
    </ligand>
</feature>
<dbReference type="GO" id="GO:0005576">
    <property type="term" value="C:extracellular region"/>
    <property type="evidence" value="ECO:0007669"/>
    <property type="project" value="UniProtKB-SubCell"/>
</dbReference>
<evidence type="ECO:0000256" key="5">
    <source>
        <dbReference type="ARBA" id="ARBA00022723"/>
    </source>
</evidence>
<evidence type="ECO:0000313" key="21">
    <source>
        <dbReference type="Proteomes" id="UP001152320"/>
    </source>
</evidence>
<dbReference type="PANTHER" id="PTHR10201:SF291">
    <property type="entry name" value="MATRIX METALLOPROTEINASE 1, ISOFORM C-RELATED"/>
    <property type="match status" value="1"/>
</dbReference>
<dbReference type="GO" id="GO:0004222">
    <property type="term" value="F:metalloendopeptidase activity"/>
    <property type="evidence" value="ECO:0007669"/>
    <property type="project" value="InterPro"/>
</dbReference>
<comment type="caution">
    <text evidence="20">The sequence shown here is derived from an EMBL/GenBank/DDBJ whole genome shotgun (WGS) entry which is preliminary data.</text>
</comment>
<evidence type="ECO:0000256" key="1">
    <source>
        <dbReference type="ARBA" id="ARBA00004613"/>
    </source>
</evidence>
<evidence type="ECO:0000256" key="10">
    <source>
        <dbReference type="ARBA" id="ARBA00022837"/>
    </source>
</evidence>
<dbReference type="GO" id="GO:0031012">
    <property type="term" value="C:extracellular matrix"/>
    <property type="evidence" value="ECO:0007669"/>
    <property type="project" value="InterPro"/>
</dbReference>
<dbReference type="GO" id="GO:0030574">
    <property type="term" value="P:collagen catabolic process"/>
    <property type="evidence" value="ECO:0007669"/>
    <property type="project" value="TreeGrafter"/>
</dbReference>
<comment type="similarity">
    <text evidence="2">Belongs to the peptidase M10A family.</text>
</comment>
<keyword evidence="7" id="KW-0677">Repeat</keyword>
<dbReference type="InterPro" id="IPR036365">
    <property type="entry name" value="PGBD-like_sf"/>
</dbReference>
<keyword evidence="5 14" id="KW-0479">Metal-binding</keyword>
<evidence type="ECO:0000256" key="8">
    <source>
        <dbReference type="ARBA" id="ARBA00022801"/>
    </source>
</evidence>
<dbReference type="InterPro" id="IPR024079">
    <property type="entry name" value="MetalloPept_cat_dom_sf"/>
</dbReference>
<dbReference type="InterPro" id="IPR018487">
    <property type="entry name" value="Hemopexin-like_repeat"/>
</dbReference>
<feature type="domain" description="Peptidase metallopeptidase" evidence="19">
    <location>
        <begin position="186"/>
        <end position="350"/>
    </location>
</feature>
<feature type="repeat" description="Hemopexin" evidence="16">
    <location>
        <begin position="456"/>
        <end position="501"/>
    </location>
</feature>
<dbReference type="PIRSF" id="PIRSF001191">
    <property type="entry name" value="Peptidase_M10A_matrix"/>
    <property type="match status" value="1"/>
</dbReference>
<dbReference type="InterPro" id="IPR021158">
    <property type="entry name" value="Pept_M10A_Zn_BS"/>
</dbReference>
<sequence length="601" mass="68795">MRFSTIFKVFLLLCLVNIIFARPLNKKGNGKRRKNKKQKEVPIVEPTTSAAPSIDVGIPNAGMREGMDRPMDGAPDMPREDEDGNERDEGVEPHSEMTPHQRKVKARSYMSKYGYLQMMDSDTADGIASEEKEEEVIQMMQMFMGLEPTGKLTEKTMEMLDRPRCGVPDPVMANRTNIRQRRYVHNNLRWDTNELIFRILNYPAEMTREEVRTSIYKAFQVWSNVTPLRFYEVQSGYAHMYLSFGTYSHGDLYPFDGPSGTLAHAYLPKSGFGDLEGDVHFDDSEYFTFAGGDYNTFNLFQVAAHEIGHSLGLSHSFDSSALMAPFYPGYIENFALPYDDILGIASLYGGGYGGQVGPHPSDPSYNPVEPDVPEVPPTTTPPTTTTRATTTTERGDRDPTNDLPPPDHCNQIFDAIGYYRGEIFIFKGDKYWRVRNNTLSSSIDGDLASAFFQDFPGDIDGAYESRQQNRFFVFKGKYYYVYKDLTLESGPTPIRDLNPDLPTDIDTVLSWQQYGKTYFFKGTQVWRFDEKTQHVETDGWPYDISGVWRGVPHNITASFHDEINDYTYFLKGSNYYRYDDYNRAVDNGYPRPFGWDFIRCY</sequence>
<dbReference type="Gene3D" id="3.40.390.10">
    <property type="entry name" value="Collagenase (Catalytic Domain)"/>
    <property type="match status" value="1"/>
</dbReference>
<feature type="binding site" evidence="15">
    <location>
        <position position="264"/>
    </location>
    <ligand>
        <name>Zn(2+)</name>
        <dbReference type="ChEBI" id="CHEBI:29105"/>
        <label>1</label>
    </ligand>
</feature>
<evidence type="ECO:0000256" key="13">
    <source>
        <dbReference type="PIRSR" id="PIRSR001191-1"/>
    </source>
</evidence>
<evidence type="ECO:0000256" key="16">
    <source>
        <dbReference type="PROSITE-ProRule" id="PRU01011"/>
    </source>
</evidence>
<evidence type="ECO:0000259" key="19">
    <source>
        <dbReference type="SMART" id="SM00235"/>
    </source>
</evidence>
<accession>A0A9Q1HCD1</accession>
<reference evidence="20" key="1">
    <citation type="submission" date="2021-10" db="EMBL/GenBank/DDBJ databases">
        <title>Tropical sea cucumber genome reveals ecological adaptation and Cuvierian tubules defense mechanism.</title>
        <authorList>
            <person name="Chen T."/>
        </authorList>
    </citation>
    <scope>NUCLEOTIDE SEQUENCE</scope>
    <source>
        <strain evidence="20">Nanhai2018</strain>
        <tissue evidence="20">Muscle</tissue>
    </source>
</reference>
<dbReference type="FunFam" id="2.110.10.10:FF:000005">
    <property type="entry name" value="Stromelysin-3 preproprotein"/>
    <property type="match status" value="1"/>
</dbReference>
<dbReference type="InterPro" id="IPR021190">
    <property type="entry name" value="Pept_M10A"/>
</dbReference>
<dbReference type="Gene3D" id="2.110.10.10">
    <property type="entry name" value="Hemopexin-like domain"/>
    <property type="match status" value="1"/>
</dbReference>
<dbReference type="Proteomes" id="UP001152320">
    <property type="component" value="Chromosome 4"/>
</dbReference>
<dbReference type="EMBL" id="JAIZAY010000004">
    <property type="protein sequence ID" value="KAJ8044142.1"/>
    <property type="molecule type" value="Genomic_DNA"/>
</dbReference>
<comment type="cofactor">
    <cofactor evidence="15">
        <name>Ca(2+)</name>
        <dbReference type="ChEBI" id="CHEBI:29108"/>
    </cofactor>
    <text evidence="15">Can bind about 5 Ca(2+) ions per subunit.</text>
</comment>
<dbReference type="GO" id="GO:0030198">
    <property type="term" value="P:extracellular matrix organization"/>
    <property type="evidence" value="ECO:0007669"/>
    <property type="project" value="TreeGrafter"/>
</dbReference>
<feature type="binding site" evidence="15">
    <location>
        <position position="462"/>
    </location>
    <ligand>
        <name>Ca(2+)</name>
        <dbReference type="ChEBI" id="CHEBI:29108"/>
        <label>5</label>
    </ligand>
</feature>
<dbReference type="SMART" id="SM00120">
    <property type="entry name" value="HX"/>
    <property type="match status" value="4"/>
</dbReference>
<feature type="chain" id="PRO_5040179140" evidence="18">
    <location>
        <begin position="22"/>
        <end position="601"/>
    </location>
</feature>
<feature type="compositionally biased region" description="Low complexity" evidence="17">
    <location>
        <begin position="381"/>
        <end position="392"/>
    </location>
</feature>
<feature type="binding site" evidence="15">
    <location>
        <position position="278"/>
    </location>
    <ligand>
        <name>Ca(2+)</name>
        <dbReference type="ChEBI" id="CHEBI:29108"/>
        <label>2</label>
    </ligand>
</feature>
<dbReference type="PANTHER" id="PTHR10201">
    <property type="entry name" value="MATRIX METALLOPROTEINASE"/>
    <property type="match status" value="1"/>
</dbReference>
<dbReference type="GO" id="GO:0006508">
    <property type="term" value="P:proteolysis"/>
    <property type="evidence" value="ECO:0007669"/>
    <property type="project" value="UniProtKB-KW"/>
</dbReference>
<dbReference type="CDD" id="cd00094">
    <property type="entry name" value="HX"/>
    <property type="match status" value="1"/>
</dbReference>
<evidence type="ECO:0000256" key="18">
    <source>
        <dbReference type="SAM" id="SignalP"/>
    </source>
</evidence>
<evidence type="ECO:0000256" key="15">
    <source>
        <dbReference type="PIRSR" id="PIRSR621190-2"/>
    </source>
</evidence>
<evidence type="ECO:0000256" key="4">
    <source>
        <dbReference type="ARBA" id="ARBA00022670"/>
    </source>
</evidence>
<dbReference type="InterPro" id="IPR033739">
    <property type="entry name" value="M10A_MMP"/>
</dbReference>
<evidence type="ECO:0000256" key="14">
    <source>
        <dbReference type="PIRSR" id="PIRSR001191-2"/>
    </source>
</evidence>
<feature type="binding site" evidence="14">
    <location>
        <position position="309"/>
    </location>
    <ligand>
        <name>Zn(2+)</name>
        <dbReference type="ChEBI" id="CHEBI:29105"/>
        <label>2</label>
        <note>catalytic</note>
    </ligand>
</feature>
<dbReference type="PRINTS" id="PR00138">
    <property type="entry name" value="MATRIXIN"/>
</dbReference>
<dbReference type="Pfam" id="PF00413">
    <property type="entry name" value="Peptidase_M10"/>
    <property type="match status" value="1"/>
</dbReference>
<feature type="binding site" evidence="15">
    <location>
        <position position="280"/>
    </location>
    <ligand>
        <name>Zn(2+)</name>
        <dbReference type="ChEBI" id="CHEBI:29105"/>
        <label>1</label>
    </ligand>
</feature>
<feature type="binding site" evidence="15">
    <location>
        <position position="249"/>
    </location>
    <ligand>
        <name>Zn(2+)</name>
        <dbReference type="ChEBI" id="CHEBI:29105"/>
        <label>1</label>
    </ligand>
</feature>
<feature type="binding site" evidence="15">
    <location>
        <position position="323"/>
    </location>
    <ligand>
        <name>Zn(2+)</name>
        <dbReference type="ChEBI" id="CHEBI:29105"/>
        <label>2</label>
        <note>catalytic</note>
    </ligand>
</feature>
<feature type="repeat" description="Hemopexin" evidence="16">
    <location>
        <begin position="502"/>
        <end position="551"/>
    </location>
</feature>